<accession>A0ABM0MW04</accession>
<dbReference type="GeneID" id="102804314"/>
<feature type="transmembrane region" description="Helical" evidence="2">
    <location>
        <begin position="170"/>
        <end position="189"/>
    </location>
</feature>
<feature type="transmembrane region" description="Helical" evidence="2">
    <location>
        <begin position="37"/>
        <end position="58"/>
    </location>
</feature>
<dbReference type="PANTHER" id="PTHR12242:SF1">
    <property type="entry name" value="MYND-TYPE DOMAIN-CONTAINING PROTEIN"/>
    <property type="match status" value="1"/>
</dbReference>
<keyword evidence="3" id="KW-1185">Reference proteome</keyword>
<dbReference type="RefSeq" id="XP_006824195.1">
    <property type="nucleotide sequence ID" value="XM_006824132.1"/>
</dbReference>
<feature type="transmembrane region" description="Helical" evidence="2">
    <location>
        <begin position="238"/>
        <end position="261"/>
    </location>
</feature>
<keyword evidence="2" id="KW-0472">Membrane</keyword>
<feature type="transmembrane region" description="Helical" evidence="2">
    <location>
        <begin position="136"/>
        <end position="155"/>
    </location>
</feature>
<feature type="compositionally biased region" description="Polar residues" evidence="1">
    <location>
        <begin position="280"/>
        <end position="291"/>
    </location>
</feature>
<dbReference type="Proteomes" id="UP000694865">
    <property type="component" value="Unplaced"/>
</dbReference>
<organism evidence="3 4">
    <name type="scientific">Saccoglossus kowalevskii</name>
    <name type="common">Acorn worm</name>
    <dbReference type="NCBI Taxonomy" id="10224"/>
    <lineage>
        <taxon>Eukaryota</taxon>
        <taxon>Metazoa</taxon>
        <taxon>Hemichordata</taxon>
        <taxon>Enteropneusta</taxon>
        <taxon>Harrimaniidae</taxon>
        <taxon>Saccoglossus</taxon>
    </lineage>
</organism>
<proteinExistence type="predicted"/>
<dbReference type="Pfam" id="PF21534">
    <property type="entry name" value="Rost"/>
    <property type="match status" value="1"/>
</dbReference>
<dbReference type="PANTHER" id="PTHR12242">
    <property type="entry name" value="OS02G0130600 PROTEIN-RELATED"/>
    <property type="match status" value="1"/>
</dbReference>
<evidence type="ECO:0000313" key="3">
    <source>
        <dbReference type="Proteomes" id="UP000694865"/>
    </source>
</evidence>
<feature type="transmembrane region" description="Helical" evidence="2">
    <location>
        <begin position="78"/>
        <end position="98"/>
    </location>
</feature>
<sequence length="308" mass="35087">MCETSHSAFGVQKSEFGFSYDDPSAFVRSQFRNLSPWILVGYRVSISIYVNVCFTVYMATSSTEIGWNVLIYYPNWSFLFLALYLSVSTLSIIHYHITNRYRHRGRWRENDYSEWQPLTCDVTQLLSTPCHYRLSWFLYNISMVSSLGVTTTYLLTNENLIGRVSKFACLQIYFINTIVALIEVIFSAMPTRIAHVIYILLILLLYTIVTVVCFAVGGAEGTQSLLYSFLDYGENPELSVLILLLMFLGAITFHILLWVIFKLKIYISLEGKGDYDSMSPRFSSAESSGNYGSREPKTEVAMGPSSLP</sequence>
<name>A0ABM0MW04_SACKO</name>
<gene>
    <name evidence="4" type="primary">LOC102804314</name>
</gene>
<keyword evidence="2" id="KW-1133">Transmembrane helix</keyword>
<reference evidence="4" key="1">
    <citation type="submission" date="2025-08" db="UniProtKB">
        <authorList>
            <consortium name="RefSeq"/>
        </authorList>
    </citation>
    <scope>IDENTIFICATION</scope>
    <source>
        <tissue evidence="4">Testes</tissue>
    </source>
</reference>
<evidence type="ECO:0000256" key="2">
    <source>
        <dbReference type="SAM" id="Phobius"/>
    </source>
</evidence>
<dbReference type="InterPro" id="IPR049352">
    <property type="entry name" value="Rost"/>
</dbReference>
<keyword evidence="2" id="KW-0812">Transmembrane</keyword>
<evidence type="ECO:0000256" key="1">
    <source>
        <dbReference type="SAM" id="MobiDB-lite"/>
    </source>
</evidence>
<evidence type="ECO:0000313" key="4">
    <source>
        <dbReference type="RefSeq" id="XP_006824195.1"/>
    </source>
</evidence>
<feature type="transmembrane region" description="Helical" evidence="2">
    <location>
        <begin position="196"/>
        <end position="218"/>
    </location>
</feature>
<protein>
    <submittedName>
        <fullName evidence="4">Protein rolling stone-like</fullName>
    </submittedName>
</protein>
<feature type="region of interest" description="Disordered" evidence="1">
    <location>
        <begin position="275"/>
        <end position="308"/>
    </location>
</feature>